<proteinExistence type="predicted"/>
<dbReference type="STRING" id="1450648.CLORY_44380"/>
<protein>
    <submittedName>
        <fullName evidence="2">Uncharacterized protein</fullName>
    </submittedName>
</protein>
<name>A0A1V4I5U4_9CLOT</name>
<keyword evidence="3" id="KW-1185">Reference proteome</keyword>
<evidence type="ECO:0000256" key="1">
    <source>
        <dbReference type="SAM" id="MobiDB-lite"/>
    </source>
</evidence>
<comment type="caution">
    <text evidence="2">The sequence shown here is derived from an EMBL/GenBank/DDBJ whole genome shotgun (WGS) entry which is preliminary data.</text>
</comment>
<evidence type="ECO:0000313" key="3">
    <source>
        <dbReference type="Proteomes" id="UP000190080"/>
    </source>
</evidence>
<gene>
    <name evidence="2" type="ORF">CLORY_44380</name>
</gene>
<feature type="region of interest" description="Disordered" evidence="1">
    <location>
        <begin position="1"/>
        <end position="25"/>
    </location>
</feature>
<organism evidence="2 3">
    <name type="scientific">Clostridium oryzae</name>
    <dbReference type="NCBI Taxonomy" id="1450648"/>
    <lineage>
        <taxon>Bacteria</taxon>
        <taxon>Bacillati</taxon>
        <taxon>Bacillota</taxon>
        <taxon>Clostridia</taxon>
        <taxon>Eubacteriales</taxon>
        <taxon>Clostridiaceae</taxon>
        <taxon>Clostridium</taxon>
    </lineage>
</organism>
<evidence type="ECO:0000313" key="2">
    <source>
        <dbReference type="EMBL" id="OPJ55346.1"/>
    </source>
</evidence>
<sequence>MERNGYGSGHRKHHHKREESSTEQQNLSSAIFGNLNINNLANLINSVDVNELVASINNNNIASDNGEKDEAVLRKEEIATALRTLINCDKSELVQVLLKFYALRKPLKK</sequence>
<accession>A0A1V4I5U4</accession>
<dbReference type="AlphaFoldDB" id="A0A1V4I5U4"/>
<dbReference type="RefSeq" id="WP_079428627.1">
    <property type="nucleotide sequence ID" value="NZ_MZGV01000114.1"/>
</dbReference>
<dbReference type="EMBL" id="MZGV01000114">
    <property type="protein sequence ID" value="OPJ55346.1"/>
    <property type="molecule type" value="Genomic_DNA"/>
</dbReference>
<reference evidence="2 3" key="1">
    <citation type="submission" date="2017-03" db="EMBL/GenBank/DDBJ databases">
        <title>Genome sequence of Clostridium oryzae DSM 28571.</title>
        <authorList>
            <person name="Poehlein A."/>
            <person name="Daniel R."/>
        </authorList>
    </citation>
    <scope>NUCLEOTIDE SEQUENCE [LARGE SCALE GENOMIC DNA]</scope>
    <source>
        <strain evidence="2 3">DSM 28571</strain>
    </source>
</reference>
<dbReference type="Proteomes" id="UP000190080">
    <property type="component" value="Unassembled WGS sequence"/>
</dbReference>